<reference evidence="2" key="1">
    <citation type="submission" date="2022-11" db="EMBL/GenBank/DDBJ databases">
        <title>Chromosome-level genome of Pogonophryne albipinna.</title>
        <authorList>
            <person name="Jo E."/>
        </authorList>
    </citation>
    <scope>NUCLEOTIDE SEQUENCE</scope>
    <source>
        <strain evidence="2">SGF0006</strain>
        <tissue evidence="2">Muscle</tissue>
    </source>
</reference>
<comment type="caution">
    <text evidence="2">The sequence shown here is derived from an EMBL/GenBank/DDBJ whole genome shotgun (WGS) entry which is preliminary data.</text>
</comment>
<name>A0AAD6AZU5_9TELE</name>
<dbReference type="EMBL" id="JAPTMU010000012">
    <property type="protein sequence ID" value="KAJ4934127.1"/>
    <property type="molecule type" value="Genomic_DNA"/>
</dbReference>
<feature type="region of interest" description="Disordered" evidence="1">
    <location>
        <begin position="33"/>
        <end position="263"/>
    </location>
</feature>
<keyword evidence="3" id="KW-1185">Reference proteome</keyword>
<feature type="compositionally biased region" description="Polar residues" evidence="1">
    <location>
        <begin position="93"/>
        <end position="104"/>
    </location>
</feature>
<protein>
    <submittedName>
        <fullName evidence="2">Uncharacterized protein</fullName>
    </submittedName>
</protein>
<dbReference type="AlphaFoldDB" id="A0AAD6AZU5"/>
<feature type="non-terminal residue" evidence="2">
    <location>
        <position position="263"/>
    </location>
</feature>
<evidence type="ECO:0000313" key="2">
    <source>
        <dbReference type="EMBL" id="KAJ4934127.1"/>
    </source>
</evidence>
<organism evidence="2 3">
    <name type="scientific">Pogonophryne albipinna</name>
    <dbReference type="NCBI Taxonomy" id="1090488"/>
    <lineage>
        <taxon>Eukaryota</taxon>
        <taxon>Metazoa</taxon>
        <taxon>Chordata</taxon>
        <taxon>Craniata</taxon>
        <taxon>Vertebrata</taxon>
        <taxon>Euteleostomi</taxon>
        <taxon>Actinopterygii</taxon>
        <taxon>Neopterygii</taxon>
        <taxon>Teleostei</taxon>
        <taxon>Neoteleostei</taxon>
        <taxon>Acanthomorphata</taxon>
        <taxon>Eupercaria</taxon>
        <taxon>Perciformes</taxon>
        <taxon>Notothenioidei</taxon>
        <taxon>Pogonophryne</taxon>
    </lineage>
</organism>
<evidence type="ECO:0000313" key="3">
    <source>
        <dbReference type="Proteomes" id="UP001219934"/>
    </source>
</evidence>
<sequence>TDRDILKKEITAVKEELHLKHQTILGLKEQLQSLTARAPQRPQPATSNTQLTEPRSSTSSLLLQPSPQPSTKNIADIPLDQSHPPRTRAIQARQASTTPINSRPTPGYQPCPPFQQPAQKSYATALKTPPNIGRNGADLGEERQQRDSTERQHRERQHRETAERETAQRDSTERERQQRETAQRDSTERQQTETAQRDSRDSTERQQRQHRETAETADRDSTERDSTERETADRDSTERQQRERDSRQRQHRETACYRCRRET</sequence>
<feature type="compositionally biased region" description="Basic and acidic residues" evidence="1">
    <location>
        <begin position="140"/>
        <end position="263"/>
    </location>
</feature>
<gene>
    <name evidence="2" type="ORF">JOQ06_006932</name>
</gene>
<feature type="compositionally biased region" description="Low complexity" evidence="1">
    <location>
        <begin position="56"/>
        <end position="71"/>
    </location>
</feature>
<dbReference type="Proteomes" id="UP001219934">
    <property type="component" value="Unassembled WGS sequence"/>
</dbReference>
<proteinExistence type="predicted"/>
<feature type="compositionally biased region" description="Polar residues" evidence="1">
    <location>
        <begin position="43"/>
        <end position="55"/>
    </location>
</feature>
<feature type="non-terminal residue" evidence="2">
    <location>
        <position position="1"/>
    </location>
</feature>
<accession>A0AAD6AZU5</accession>
<evidence type="ECO:0000256" key="1">
    <source>
        <dbReference type="SAM" id="MobiDB-lite"/>
    </source>
</evidence>